<name>A0ABQ4QYG7_9HYPH</name>
<proteinExistence type="predicted"/>
<protein>
    <recommendedName>
        <fullName evidence="2">Glycosyltransferase 61 catalytic domain-containing protein</fullName>
    </recommendedName>
</protein>
<gene>
    <name evidence="3" type="ORF">OPKNFCMD_3199</name>
</gene>
<dbReference type="RefSeq" id="WP_128564474.1">
    <property type="nucleotide sequence ID" value="NZ_BPQH01000009.1"/>
</dbReference>
<evidence type="ECO:0000313" key="3">
    <source>
        <dbReference type="EMBL" id="GJD50460.1"/>
    </source>
</evidence>
<evidence type="ECO:0000313" key="4">
    <source>
        <dbReference type="Proteomes" id="UP001055167"/>
    </source>
</evidence>
<evidence type="ECO:0000256" key="1">
    <source>
        <dbReference type="SAM" id="MobiDB-lite"/>
    </source>
</evidence>
<feature type="domain" description="Glycosyltransferase 61 catalytic" evidence="2">
    <location>
        <begin position="98"/>
        <end position="273"/>
    </location>
</feature>
<dbReference type="Proteomes" id="UP001055167">
    <property type="component" value="Unassembled WGS sequence"/>
</dbReference>
<dbReference type="InterPro" id="IPR049625">
    <property type="entry name" value="Glyco_transf_61_cat"/>
</dbReference>
<evidence type="ECO:0000259" key="2">
    <source>
        <dbReference type="Pfam" id="PF04577"/>
    </source>
</evidence>
<sequence>MSRGQDGPTNPGEGAPAHPLPRLACARHRDVVVHALLPGSAKARLILPDTPGDRLITHLRSRKGALYDVVEHVPAAPGAAPEAVPGPVIYGGPLFEHYGHAVAESIHRLWPRLAGPDLARVPVAFHPTPRRGGFLTVPAMPGWMRQIFDYLGLPPGEIVLIDRPLRFDLLLVPDQAKGQTFAARDPGYVDLFPRPLGAAAGPASGGDRLDVYVSRRHYHHAGSYLGEALVEEILARAGFVIVHPEAEPLSEVIALFRRADALVFSEGSALHTLELCGRIQAPVLVVARRSVAFCETVFGPILAAAAPRHSVFPAREPVTPLDWDIRKEGPKWGNASARVDLRGLLAAIAAMTGAVLDPPAPEAVATAERLDLLRIILDPRSTGPTTDDLHLGRLLRRLRAQAAESGLA</sequence>
<reference evidence="3" key="1">
    <citation type="journal article" date="2021" name="Front. Microbiol.">
        <title>Comprehensive Comparative Genomics and Phenotyping of Methylobacterium Species.</title>
        <authorList>
            <person name="Alessa O."/>
            <person name="Ogura Y."/>
            <person name="Fujitani Y."/>
            <person name="Takami H."/>
            <person name="Hayashi T."/>
            <person name="Sahin N."/>
            <person name="Tani A."/>
        </authorList>
    </citation>
    <scope>NUCLEOTIDE SEQUENCE</scope>
    <source>
        <strain evidence="3">KCTC 52305</strain>
    </source>
</reference>
<reference evidence="3" key="2">
    <citation type="submission" date="2021-08" db="EMBL/GenBank/DDBJ databases">
        <authorList>
            <person name="Tani A."/>
            <person name="Ola A."/>
            <person name="Ogura Y."/>
            <person name="Katsura K."/>
            <person name="Hayashi T."/>
        </authorList>
    </citation>
    <scope>NUCLEOTIDE SEQUENCE</scope>
    <source>
        <strain evidence="3">KCTC 52305</strain>
    </source>
</reference>
<keyword evidence="4" id="KW-1185">Reference proteome</keyword>
<organism evidence="3 4">
    <name type="scientific">Methylobacterium crusticola</name>
    <dbReference type="NCBI Taxonomy" id="1697972"/>
    <lineage>
        <taxon>Bacteria</taxon>
        <taxon>Pseudomonadati</taxon>
        <taxon>Pseudomonadota</taxon>
        <taxon>Alphaproteobacteria</taxon>
        <taxon>Hyphomicrobiales</taxon>
        <taxon>Methylobacteriaceae</taxon>
        <taxon>Methylobacterium</taxon>
    </lineage>
</organism>
<dbReference type="EMBL" id="BPQH01000009">
    <property type="protein sequence ID" value="GJD50460.1"/>
    <property type="molecule type" value="Genomic_DNA"/>
</dbReference>
<feature type="region of interest" description="Disordered" evidence="1">
    <location>
        <begin position="1"/>
        <end position="20"/>
    </location>
</feature>
<dbReference type="Pfam" id="PF04577">
    <property type="entry name" value="Glyco_transf_61"/>
    <property type="match status" value="1"/>
</dbReference>
<comment type="caution">
    <text evidence="3">The sequence shown here is derived from an EMBL/GenBank/DDBJ whole genome shotgun (WGS) entry which is preliminary data.</text>
</comment>
<accession>A0ABQ4QYG7</accession>